<feature type="region of interest" description="Disordered" evidence="1">
    <location>
        <begin position="1"/>
        <end position="116"/>
    </location>
</feature>
<dbReference type="EMBL" id="MU032346">
    <property type="protein sequence ID" value="KAF3767472.1"/>
    <property type="molecule type" value="Genomic_DNA"/>
</dbReference>
<evidence type="ECO:0000313" key="2">
    <source>
        <dbReference type="EMBL" id="KAF3767472.1"/>
    </source>
</evidence>
<protein>
    <submittedName>
        <fullName evidence="2">Uncharacterized protein</fullName>
    </submittedName>
</protein>
<accession>A0A9P4Y6X0</accession>
<comment type="caution">
    <text evidence="2">The sequence shown here is derived from an EMBL/GenBank/DDBJ whole genome shotgun (WGS) entry which is preliminary data.</text>
</comment>
<dbReference type="Proteomes" id="UP000803844">
    <property type="component" value="Unassembled WGS sequence"/>
</dbReference>
<feature type="compositionally biased region" description="Polar residues" evidence="1">
    <location>
        <begin position="76"/>
        <end position="96"/>
    </location>
</feature>
<dbReference type="GeneID" id="63835931"/>
<dbReference type="RefSeq" id="XP_040778433.1">
    <property type="nucleotide sequence ID" value="XM_040918802.1"/>
</dbReference>
<name>A0A9P4Y6X0_CRYP1</name>
<reference evidence="2" key="1">
    <citation type="journal article" date="2020" name="Phytopathology">
        <title>Genome sequence of the chestnut blight fungus Cryphonectria parasitica EP155: A fundamental resource for an archetypical invasive plant pathogen.</title>
        <authorList>
            <person name="Crouch J.A."/>
            <person name="Dawe A."/>
            <person name="Aerts A."/>
            <person name="Barry K."/>
            <person name="Churchill A.C.L."/>
            <person name="Grimwood J."/>
            <person name="Hillman B."/>
            <person name="Milgroom M.G."/>
            <person name="Pangilinan J."/>
            <person name="Smith M."/>
            <person name="Salamov A."/>
            <person name="Schmutz J."/>
            <person name="Yadav J."/>
            <person name="Grigoriev I.V."/>
            <person name="Nuss D."/>
        </authorList>
    </citation>
    <scope>NUCLEOTIDE SEQUENCE</scope>
    <source>
        <strain evidence="2">EP155</strain>
    </source>
</reference>
<evidence type="ECO:0000256" key="1">
    <source>
        <dbReference type="SAM" id="MobiDB-lite"/>
    </source>
</evidence>
<gene>
    <name evidence="2" type="ORF">M406DRAFT_288549</name>
</gene>
<dbReference type="OrthoDB" id="76676at2759"/>
<dbReference type="AlphaFoldDB" id="A0A9P4Y6X0"/>
<proteinExistence type="predicted"/>
<feature type="compositionally biased region" description="Low complexity" evidence="1">
    <location>
        <begin position="97"/>
        <end position="115"/>
    </location>
</feature>
<sequence>MESSGNESSRKRAKKAATGSVRDSRASTPVSQRPKKIPGASSDGEATATEMSDSGRPKALKKKSKLVVGSHGKGTPTGSRAGSPVPGSSQLPPGSQTPSRATSPSAPNSSPPLTAEDIIACLNAHPEGMNISQMAQYFKGPRMSDRKLFITLVKNNAKWGPDKLLRPKGA</sequence>
<organism evidence="2 3">
    <name type="scientific">Cryphonectria parasitica (strain ATCC 38755 / EP155)</name>
    <dbReference type="NCBI Taxonomy" id="660469"/>
    <lineage>
        <taxon>Eukaryota</taxon>
        <taxon>Fungi</taxon>
        <taxon>Dikarya</taxon>
        <taxon>Ascomycota</taxon>
        <taxon>Pezizomycotina</taxon>
        <taxon>Sordariomycetes</taxon>
        <taxon>Sordariomycetidae</taxon>
        <taxon>Diaporthales</taxon>
        <taxon>Cryphonectriaceae</taxon>
        <taxon>Cryphonectria-Endothia species complex</taxon>
        <taxon>Cryphonectria</taxon>
    </lineage>
</organism>
<evidence type="ECO:0000313" key="3">
    <source>
        <dbReference type="Proteomes" id="UP000803844"/>
    </source>
</evidence>
<keyword evidence="3" id="KW-1185">Reference proteome</keyword>